<name>A0A072TVW0_MEDTR</name>
<reference evidence="3 5" key="2">
    <citation type="journal article" date="2014" name="BMC Genomics">
        <title>An improved genome release (version Mt4.0) for the model legume Medicago truncatula.</title>
        <authorList>
            <person name="Tang H."/>
            <person name="Krishnakumar V."/>
            <person name="Bidwell S."/>
            <person name="Rosen B."/>
            <person name="Chan A."/>
            <person name="Zhou S."/>
            <person name="Gentzbittel L."/>
            <person name="Childs K.L."/>
            <person name="Yandell M."/>
            <person name="Gundlach H."/>
            <person name="Mayer K.F."/>
            <person name="Schwartz D.C."/>
            <person name="Town C.D."/>
        </authorList>
    </citation>
    <scope>GENOME REANNOTATION</scope>
    <source>
        <strain evidence="3">A17</strain>
        <strain evidence="4 5">cv. Jemalong A17</strain>
    </source>
</reference>
<dbReference type="Gene3D" id="1.20.1160.11">
    <property type="entry name" value="Paired amphipathic helix"/>
    <property type="match status" value="1"/>
</dbReference>
<evidence type="ECO:0000256" key="1">
    <source>
        <dbReference type="ARBA" id="ARBA00004123"/>
    </source>
</evidence>
<keyword evidence="5" id="KW-1185">Reference proteome</keyword>
<sequence>MKRVYAHRPVIDRETVNKYLEKVKARFAHDPCVFLSFVKLVIMYLKRENTLDDVNREVGLLFKGYAEDLIDELIYYLRVRGQ</sequence>
<organism evidence="3 5">
    <name type="scientific">Medicago truncatula</name>
    <name type="common">Barrel medic</name>
    <name type="synonym">Medicago tribuloides</name>
    <dbReference type="NCBI Taxonomy" id="3880"/>
    <lineage>
        <taxon>Eukaryota</taxon>
        <taxon>Viridiplantae</taxon>
        <taxon>Streptophyta</taxon>
        <taxon>Embryophyta</taxon>
        <taxon>Tracheophyta</taxon>
        <taxon>Spermatophyta</taxon>
        <taxon>Magnoliopsida</taxon>
        <taxon>eudicotyledons</taxon>
        <taxon>Gunneridae</taxon>
        <taxon>Pentapetalae</taxon>
        <taxon>rosids</taxon>
        <taxon>fabids</taxon>
        <taxon>Fabales</taxon>
        <taxon>Fabaceae</taxon>
        <taxon>Papilionoideae</taxon>
        <taxon>50 kb inversion clade</taxon>
        <taxon>NPAAA clade</taxon>
        <taxon>Hologalegina</taxon>
        <taxon>IRL clade</taxon>
        <taxon>Trifolieae</taxon>
        <taxon>Medicago</taxon>
    </lineage>
</organism>
<dbReference type="Proteomes" id="UP000002051">
    <property type="component" value="Unassembled WGS sequence"/>
</dbReference>
<gene>
    <name evidence="3" type="ordered locus">MTR_7g013525</name>
</gene>
<dbReference type="AlphaFoldDB" id="A0A072TVW0"/>
<dbReference type="EnsemblPlants" id="KEH21644">
    <property type="protein sequence ID" value="KEH21644"/>
    <property type="gene ID" value="MTR_7g013525"/>
</dbReference>
<dbReference type="InterPro" id="IPR036600">
    <property type="entry name" value="PAH_sf"/>
</dbReference>
<dbReference type="GO" id="GO:0006355">
    <property type="term" value="P:regulation of DNA-templated transcription"/>
    <property type="evidence" value="ECO:0007669"/>
    <property type="project" value="InterPro"/>
</dbReference>
<protein>
    <submittedName>
        <fullName evidence="3">SIN3-like protein</fullName>
    </submittedName>
</protein>
<dbReference type="HOGENOM" id="CLU_192470_0_0_1"/>
<keyword evidence="2" id="KW-0539">Nucleus</keyword>
<proteinExistence type="predicted"/>
<evidence type="ECO:0000313" key="5">
    <source>
        <dbReference type="Proteomes" id="UP000002051"/>
    </source>
</evidence>
<comment type="subcellular location">
    <subcellularLocation>
        <location evidence="1">Nucleus</location>
    </subcellularLocation>
</comment>
<dbReference type="EMBL" id="CM001223">
    <property type="protein sequence ID" value="KEH21644.1"/>
    <property type="molecule type" value="Genomic_DNA"/>
</dbReference>
<evidence type="ECO:0000256" key="2">
    <source>
        <dbReference type="ARBA" id="ARBA00023242"/>
    </source>
</evidence>
<dbReference type="SUPFAM" id="SSF47762">
    <property type="entry name" value="PAH2 domain"/>
    <property type="match status" value="1"/>
</dbReference>
<reference evidence="4" key="3">
    <citation type="submission" date="2015-04" db="UniProtKB">
        <authorList>
            <consortium name="EnsemblPlants"/>
        </authorList>
    </citation>
    <scope>IDENTIFICATION</scope>
    <source>
        <strain evidence="4">cv. Jemalong A17</strain>
    </source>
</reference>
<evidence type="ECO:0000313" key="4">
    <source>
        <dbReference type="EnsemblPlants" id="KEH21644"/>
    </source>
</evidence>
<reference evidence="3 5" key="1">
    <citation type="journal article" date="2011" name="Nature">
        <title>The Medicago genome provides insight into the evolution of rhizobial symbioses.</title>
        <authorList>
            <person name="Young N.D."/>
            <person name="Debelle F."/>
            <person name="Oldroyd G.E."/>
            <person name="Geurts R."/>
            <person name="Cannon S.B."/>
            <person name="Udvardi M.K."/>
            <person name="Benedito V.A."/>
            <person name="Mayer K.F."/>
            <person name="Gouzy J."/>
            <person name="Schoof H."/>
            <person name="Van de Peer Y."/>
            <person name="Proost S."/>
            <person name="Cook D.R."/>
            <person name="Meyers B.C."/>
            <person name="Spannagl M."/>
            <person name="Cheung F."/>
            <person name="De Mita S."/>
            <person name="Krishnakumar V."/>
            <person name="Gundlach H."/>
            <person name="Zhou S."/>
            <person name="Mudge J."/>
            <person name="Bharti A.K."/>
            <person name="Murray J.D."/>
            <person name="Naoumkina M.A."/>
            <person name="Rosen B."/>
            <person name="Silverstein K.A."/>
            <person name="Tang H."/>
            <person name="Rombauts S."/>
            <person name="Zhao P.X."/>
            <person name="Zhou P."/>
            <person name="Barbe V."/>
            <person name="Bardou P."/>
            <person name="Bechner M."/>
            <person name="Bellec A."/>
            <person name="Berger A."/>
            <person name="Berges H."/>
            <person name="Bidwell S."/>
            <person name="Bisseling T."/>
            <person name="Choisne N."/>
            <person name="Couloux A."/>
            <person name="Denny R."/>
            <person name="Deshpande S."/>
            <person name="Dai X."/>
            <person name="Doyle J.J."/>
            <person name="Dudez A.M."/>
            <person name="Farmer A.D."/>
            <person name="Fouteau S."/>
            <person name="Franken C."/>
            <person name="Gibelin C."/>
            <person name="Gish J."/>
            <person name="Goldstein S."/>
            <person name="Gonzalez A.J."/>
            <person name="Green P.J."/>
            <person name="Hallab A."/>
            <person name="Hartog M."/>
            <person name="Hua A."/>
            <person name="Humphray S.J."/>
            <person name="Jeong D.H."/>
            <person name="Jing Y."/>
            <person name="Jocker A."/>
            <person name="Kenton S.M."/>
            <person name="Kim D.J."/>
            <person name="Klee K."/>
            <person name="Lai H."/>
            <person name="Lang C."/>
            <person name="Lin S."/>
            <person name="Macmil S.L."/>
            <person name="Magdelenat G."/>
            <person name="Matthews L."/>
            <person name="McCorrison J."/>
            <person name="Monaghan E.L."/>
            <person name="Mun J.H."/>
            <person name="Najar F.Z."/>
            <person name="Nicholson C."/>
            <person name="Noirot C."/>
            <person name="O'Bleness M."/>
            <person name="Paule C.R."/>
            <person name="Poulain J."/>
            <person name="Prion F."/>
            <person name="Qin B."/>
            <person name="Qu C."/>
            <person name="Retzel E.F."/>
            <person name="Riddle C."/>
            <person name="Sallet E."/>
            <person name="Samain S."/>
            <person name="Samson N."/>
            <person name="Sanders I."/>
            <person name="Saurat O."/>
            <person name="Scarpelli C."/>
            <person name="Schiex T."/>
            <person name="Segurens B."/>
            <person name="Severin A.J."/>
            <person name="Sherrier D.J."/>
            <person name="Shi R."/>
            <person name="Sims S."/>
            <person name="Singer S.R."/>
            <person name="Sinharoy S."/>
            <person name="Sterck L."/>
            <person name="Viollet A."/>
            <person name="Wang B.B."/>
            <person name="Wang K."/>
            <person name="Wang M."/>
            <person name="Wang X."/>
            <person name="Warfsmann J."/>
            <person name="Weissenbach J."/>
            <person name="White D.D."/>
            <person name="White J.D."/>
            <person name="Wiley G.B."/>
            <person name="Wincker P."/>
            <person name="Xing Y."/>
            <person name="Yang L."/>
            <person name="Yao Z."/>
            <person name="Ying F."/>
            <person name="Zhai J."/>
            <person name="Zhou L."/>
            <person name="Zuber A."/>
            <person name="Denarie J."/>
            <person name="Dixon R.A."/>
            <person name="May G.D."/>
            <person name="Schwartz D.C."/>
            <person name="Rogers J."/>
            <person name="Quetier F."/>
            <person name="Town C.D."/>
            <person name="Roe B.A."/>
        </authorList>
    </citation>
    <scope>NUCLEOTIDE SEQUENCE [LARGE SCALE GENOMIC DNA]</scope>
    <source>
        <strain evidence="3">A17</strain>
        <strain evidence="4 5">cv. Jemalong A17</strain>
    </source>
</reference>
<dbReference type="GO" id="GO:0005634">
    <property type="term" value="C:nucleus"/>
    <property type="evidence" value="ECO:0007669"/>
    <property type="project" value="UniProtKB-SubCell"/>
</dbReference>
<accession>A0A072TVW0</accession>
<evidence type="ECO:0000313" key="3">
    <source>
        <dbReference type="EMBL" id="KEH21644.1"/>
    </source>
</evidence>